<protein>
    <submittedName>
        <fullName evidence="2">Class I SAM-dependent methyltransferase</fullName>
        <ecNumber evidence="2">2.1.1.-</ecNumber>
    </submittedName>
</protein>
<keyword evidence="3" id="KW-1185">Reference proteome</keyword>
<dbReference type="CDD" id="cd02440">
    <property type="entry name" value="AdoMet_MTases"/>
    <property type="match status" value="1"/>
</dbReference>
<dbReference type="EC" id="2.1.1.-" evidence="2"/>
<dbReference type="SUPFAM" id="SSF53335">
    <property type="entry name" value="S-adenosyl-L-methionine-dependent methyltransferases"/>
    <property type="match status" value="1"/>
</dbReference>
<reference evidence="3" key="1">
    <citation type="journal article" date="2019" name="Int. J. Syst. Evol. Microbiol.">
        <title>The Global Catalogue of Microorganisms (GCM) 10K type strain sequencing project: providing services to taxonomists for standard genome sequencing and annotation.</title>
        <authorList>
            <consortium name="The Broad Institute Genomics Platform"/>
            <consortium name="The Broad Institute Genome Sequencing Center for Infectious Disease"/>
            <person name="Wu L."/>
            <person name="Ma J."/>
        </authorList>
    </citation>
    <scope>NUCLEOTIDE SEQUENCE [LARGE SCALE GENOMIC DNA]</scope>
    <source>
        <strain evidence="3">CCUG 63418</strain>
    </source>
</reference>
<organism evidence="2 3">
    <name type="scientific">Mucilaginibacter calamicampi</name>
    <dbReference type="NCBI Taxonomy" id="1302352"/>
    <lineage>
        <taxon>Bacteria</taxon>
        <taxon>Pseudomonadati</taxon>
        <taxon>Bacteroidota</taxon>
        <taxon>Sphingobacteriia</taxon>
        <taxon>Sphingobacteriales</taxon>
        <taxon>Sphingobacteriaceae</taxon>
        <taxon>Mucilaginibacter</taxon>
    </lineage>
</organism>
<evidence type="ECO:0000259" key="1">
    <source>
        <dbReference type="Pfam" id="PF08241"/>
    </source>
</evidence>
<keyword evidence="2" id="KW-0808">Transferase</keyword>
<dbReference type="InterPro" id="IPR029063">
    <property type="entry name" value="SAM-dependent_MTases_sf"/>
</dbReference>
<dbReference type="Proteomes" id="UP001596958">
    <property type="component" value="Unassembled WGS sequence"/>
</dbReference>
<evidence type="ECO:0000313" key="2">
    <source>
        <dbReference type="EMBL" id="MFD0750604.1"/>
    </source>
</evidence>
<dbReference type="GO" id="GO:0008168">
    <property type="term" value="F:methyltransferase activity"/>
    <property type="evidence" value="ECO:0007669"/>
    <property type="project" value="UniProtKB-KW"/>
</dbReference>
<dbReference type="Pfam" id="PF08241">
    <property type="entry name" value="Methyltransf_11"/>
    <property type="match status" value="1"/>
</dbReference>
<dbReference type="RefSeq" id="WP_377100017.1">
    <property type="nucleotide sequence ID" value="NZ_JBHTHU010000006.1"/>
</dbReference>
<dbReference type="Gene3D" id="3.40.50.150">
    <property type="entry name" value="Vaccinia Virus protein VP39"/>
    <property type="match status" value="1"/>
</dbReference>
<gene>
    <name evidence="2" type="ORF">ACFQZS_10645</name>
</gene>
<comment type="caution">
    <text evidence="2">The sequence shown here is derived from an EMBL/GenBank/DDBJ whole genome shotgun (WGS) entry which is preliminary data.</text>
</comment>
<dbReference type="PANTHER" id="PTHR43861">
    <property type="entry name" value="TRANS-ACONITATE 2-METHYLTRANSFERASE-RELATED"/>
    <property type="match status" value="1"/>
</dbReference>
<dbReference type="PANTHER" id="PTHR43861:SF1">
    <property type="entry name" value="TRANS-ACONITATE 2-METHYLTRANSFERASE"/>
    <property type="match status" value="1"/>
</dbReference>
<keyword evidence="2" id="KW-0489">Methyltransferase</keyword>
<dbReference type="EMBL" id="JBHTHU010000006">
    <property type="protein sequence ID" value="MFD0750604.1"/>
    <property type="molecule type" value="Genomic_DNA"/>
</dbReference>
<name>A0ABW2YWM9_9SPHI</name>
<dbReference type="GO" id="GO:0032259">
    <property type="term" value="P:methylation"/>
    <property type="evidence" value="ECO:0007669"/>
    <property type="project" value="UniProtKB-KW"/>
</dbReference>
<evidence type="ECO:0000313" key="3">
    <source>
        <dbReference type="Proteomes" id="UP001596958"/>
    </source>
</evidence>
<dbReference type="InterPro" id="IPR013216">
    <property type="entry name" value="Methyltransf_11"/>
</dbReference>
<proteinExistence type="predicted"/>
<accession>A0ABW2YWM9</accession>
<sequence>MITAVRRIIEQRIFPLQEKDSVEAYDLWAESYDTQPGNLMMDMDSAIFSQLLSEINIAGKQIADMGCGTGRHWPLLFRQKPADISGFDVSPGMLKQLQLKYPSAHVYQIKDNLFADIPDRSYDVIVSTLTVAHIEDIDEALHAWCRVLKTKGDIIITDFHPNALAFGGKRTFKHHNTSIAVKNFVHYISNVEDTLSRHGLTVVNKIEREVNESVKHYYEAKNALPVYEKFKDSRIIYGIHLRRGYDIE</sequence>
<feature type="domain" description="Methyltransferase type 11" evidence="1">
    <location>
        <begin position="64"/>
        <end position="156"/>
    </location>
</feature>